<evidence type="ECO:0000313" key="3">
    <source>
        <dbReference type="Proteomes" id="UP000318437"/>
    </source>
</evidence>
<comment type="caution">
    <text evidence="2">The sequence shown here is derived from an EMBL/GenBank/DDBJ whole genome shotgun (WGS) entry which is preliminary data.</text>
</comment>
<protein>
    <submittedName>
        <fullName evidence="2">Uncharacterized protein</fullName>
    </submittedName>
</protein>
<keyword evidence="3" id="KW-1185">Reference proteome</keyword>
<reference evidence="2 3" key="1">
    <citation type="submission" date="2019-02" db="EMBL/GenBank/DDBJ databases">
        <title>Deep-cultivation of Planctomycetes and their phenomic and genomic characterization uncovers novel biology.</title>
        <authorList>
            <person name="Wiegand S."/>
            <person name="Jogler M."/>
            <person name="Boedeker C."/>
            <person name="Pinto D."/>
            <person name="Vollmers J."/>
            <person name="Rivas-Marin E."/>
            <person name="Kohn T."/>
            <person name="Peeters S.H."/>
            <person name="Heuer A."/>
            <person name="Rast P."/>
            <person name="Oberbeckmann S."/>
            <person name="Bunk B."/>
            <person name="Jeske O."/>
            <person name="Meyerdierks A."/>
            <person name="Storesund J.E."/>
            <person name="Kallscheuer N."/>
            <person name="Luecker S."/>
            <person name="Lage O.M."/>
            <person name="Pohl T."/>
            <person name="Merkel B.J."/>
            <person name="Hornburger P."/>
            <person name="Mueller R.-W."/>
            <person name="Bruemmer F."/>
            <person name="Labrenz M."/>
            <person name="Spormann A.M."/>
            <person name="Op Den Camp H."/>
            <person name="Overmann J."/>
            <person name="Amann R."/>
            <person name="Jetten M.S.M."/>
            <person name="Mascher T."/>
            <person name="Medema M.H."/>
            <person name="Devos D.P."/>
            <person name="Kaster A.-K."/>
            <person name="Ovreas L."/>
            <person name="Rohde M."/>
            <person name="Galperin M.Y."/>
            <person name="Jogler C."/>
        </authorList>
    </citation>
    <scope>NUCLEOTIDE SEQUENCE [LARGE SCALE GENOMIC DNA]</scope>
    <source>
        <strain evidence="2 3">Pla144</strain>
    </source>
</reference>
<feature type="compositionally biased region" description="Low complexity" evidence="1">
    <location>
        <begin position="294"/>
        <end position="316"/>
    </location>
</feature>
<feature type="region of interest" description="Disordered" evidence="1">
    <location>
        <begin position="24"/>
        <end position="102"/>
    </location>
</feature>
<accession>A0A5C6CMF9</accession>
<name>A0A5C6CMF9_9BACT</name>
<dbReference type="AlphaFoldDB" id="A0A5C6CMF9"/>
<evidence type="ECO:0000256" key="1">
    <source>
        <dbReference type="SAM" id="MobiDB-lite"/>
    </source>
</evidence>
<organism evidence="2 3">
    <name type="scientific">Bythopirellula polymerisocia</name>
    <dbReference type="NCBI Taxonomy" id="2528003"/>
    <lineage>
        <taxon>Bacteria</taxon>
        <taxon>Pseudomonadati</taxon>
        <taxon>Planctomycetota</taxon>
        <taxon>Planctomycetia</taxon>
        <taxon>Pirellulales</taxon>
        <taxon>Lacipirellulaceae</taxon>
        <taxon>Bythopirellula</taxon>
    </lineage>
</organism>
<feature type="region of interest" description="Disordered" evidence="1">
    <location>
        <begin position="286"/>
        <end position="316"/>
    </location>
</feature>
<proteinExistence type="predicted"/>
<dbReference type="EMBL" id="SJPS01000004">
    <property type="protein sequence ID" value="TWU25588.1"/>
    <property type="molecule type" value="Genomic_DNA"/>
</dbReference>
<evidence type="ECO:0000313" key="2">
    <source>
        <dbReference type="EMBL" id="TWU25588.1"/>
    </source>
</evidence>
<gene>
    <name evidence="2" type="ORF">Pla144_27950</name>
</gene>
<dbReference type="Proteomes" id="UP000318437">
    <property type="component" value="Unassembled WGS sequence"/>
</dbReference>
<sequence length="316" mass="35186">MIRTLLFFAIVFGALANRQEACSRPPEEVANSPVPPLRQLPQQSTNRTERNLFLPARPRQQETNLQIPTARSLRTDLRPQTTPPQRRAYDAATSEDEGTVNYSEEQKEIWNSSEMVAARAAVEEFCRHSAQTSLAEGQKFLSQLSQLSPEGMQNWLERYQARRTNDLLGREVEHLARQLMVERSLSQREARRQATARIAELRSQATAAREDQYPTPQQLAAARRMRHLGVVTIGVFPGFDPLEAVVDPASPRGYCRKVAAAMSLPGDLPRDDPRNFIRGEEGIDLGEWATSRDAQPPAQQVAPASAAPANDAPAGE</sequence>